<organism evidence="19 20">
    <name type="scientific">Candidatus Roizmanbacteria bacterium CG_4_9_14_0_2_um_filter_39_13</name>
    <dbReference type="NCBI Taxonomy" id="1974839"/>
    <lineage>
        <taxon>Bacteria</taxon>
        <taxon>Candidatus Roizmaniibacteriota</taxon>
    </lineage>
</organism>
<evidence type="ECO:0000313" key="20">
    <source>
        <dbReference type="Proteomes" id="UP000231383"/>
    </source>
</evidence>
<keyword evidence="7 16" id="KW-0963">Cytoplasm</keyword>
<dbReference type="EC" id="2.7.1.48" evidence="5 16"/>
<evidence type="ECO:0000256" key="16">
    <source>
        <dbReference type="HAMAP-Rule" id="MF_00551"/>
    </source>
</evidence>
<keyword evidence="10 16" id="KW-0418">Kinase</keyword>
<comment type="subcellular location">
    <subcellularLocation>
        <location evidence="1 16 17">Cytoplasm</location>
    </subcellularLocation>
</comment>
<sequence length="206" mass="23903">MEKRPFILGIAGGTGSGKTTIAHKIKDYFNHNVVYIPHDRYYKDQSEKSMEERVKTNYDHPNALETDLFIKQLGDLLEGKTVEIPQYDFTNHTRKKGITTPVSPSPFIIIEGILIFHEPKLRDLMDLKVYVDVPADIRILRRTKRDIEERGRTLDSCYAQYVTYTRPMHEQFVEPTKEFADIIVPRGGKNEKAVTTLIHTIEKRLK</sequence>
<dbReference type="InterPro" id="IPR000764">
    <property type="entry name" value="Uridine_kinase-like"/>
</dbReference>
<reference evidence="20" key="1">
    <citation type="submission" date="2017-09" db="EMBL/GenBank/DDBJ databases">
        <title>Depth-based differentiation of microbial function through sediment-hosted aquifers and enrichment of novel symbionts in the deep terrestrial subsurface.</title>
        <authorList>
            <person name="Probst A.J."/>
            <person name="Ladd B."/>
            <person name="Jarett J.K."/>
            <person name="Geller-Mcgrath D.E."/>
            <person name="Sieber C.M.K."/>
            <person name="Emerson J.B."/>
            <person name="Anantharaman K."/>
            <person name="Thomas B.C."/>
            <person name="Malmstrom R."/>
            <person name="Stieglmeier M."/>
            <person name="Klingl A."/>
            <person name="Woyke T."/>
            <person name="Ryan C.M."/>
            <person name="Banfield J.F."/>
        </authorList>
    </citation>
    <scope>NUCLEOTIDE SEQUENCE [LARGE SCALE GENOMIC DNA]</scope>
</reference>
<name>A0A2M8EW20_9BACT</name>
<feature type="domain" description="Phosphoribulokinase/uridine kinase" evidence="18">
    <location>
        <begin position="7"/>
        <end position="191"/>
    </location>
</feature>
<evidence type="ECO:0000256" key="10">
    <source>
        <dbReference type="ARBA" id="ARBA00022777"/>
    </source>
</evidence>
<evidence type="ECO:0000256" key="5">
    <source>
        <dbReference type="ARBA" id="ARBA00012137"/>
    </source>
</evidence>
<comment type="caution">
    <text evidence="19">The sequence shown here is derived from an EMBL/GenBank/DDBJ whole genome shotgun (WGS) entry which is preliminary data.</text>
</comment>
<evidence type="ECO:0000313" key="19">
    <source>
        <dbReference type="EMBL" id="PJC30064.1"/>
    </source>
</evidence>
<evidence type="ECO:0000259" key="18">
    <source>
        <dbReference type="Pfam" id="PF00485"/>
    </source>
</evidence>
<dbReference type="GO" id="GO:0005524">
    <property type="term" value="F:ATP binding"/>
    <property type="evidence" value="ECO:0007669"/>
    <property type="project" value="UniProtKB-UniRule"/>
</dbReference>
<keyword evidence="11 16" id="KW-0067">ATP-binding</keyword>
<keyword evidence="8 16" id="KW-0808">Transferase</keyword>
<dbReference type="Pfam" id="PF00485">
    <property type="entry name" value="PRK"/>
    <property type="match status" value="1"/>
</dbReference>
<dbReference type="NCBIfam" id="NF004018">
    <property type="entry name" value="PRK05480.1"/>
    <property type="match status" value="1"/>
</dbReference>
<evidence type="ECO:0000256" key="15">
    <source>
        <dbReference type="ARBA" id="ARBA00048909"/>
    </source>
</evidence>
<evidence type="ECO:0000256" key="12">
    <source>
        <dbReference type="ARBA" id="ARBA00030641"/>
    </source>
</evidence>
<dbReference type="Gene3D" id="3.40.50.300">
    <property type="entry name" value="P-loop containing nucleotide triphosphate hydrolases"/>
    <property type="match status" value="1"/>
</dbReference>
<dbReference type="InterPro" id="IPR006083">
    <property type="entry name" value="PRK/URK"/>
</dbReference>
<dbReference type="InterPro" id="IPR026008">
    <property type="entry name" value="Uridine_kinase"/>
</dbReference>
<protein>
    <recommendedName>
        <fullName evidence="6 16">Uridine kinase</fullName>
        <ecNumber evidence="5 16">2.7.1.48</ecNumber>
    </recommendedName>
    <alternativeName>
        <fullName evidence="12 16">Cytidine monophosphokinase</fullName>
    </alternativeName>
    <alternativeName>
        <fullName evidence="13 16">Uridine monophosphokinase</fullName>
    </alternativeName>
</protein>
<dbReference type="NCBIfam" id="TIGR00235">
    <property type="entry name" value="udk"/>
    <property type="match status" value="1"/>
</dbReference>
<comment type="catalytic activity">
    <reaction evidence="15 16 17">
        <text>uridine + ATP = UMP + ADP + H(+)</text>
        <dbReference type="Rhea" id="RHEA:16825"/>
        <dbReference type="ChEBI" id="CHEBI:15378"/>
        <dbReference type="ChEBI" id="CHEBI:16704"/>
        <dbReference type="ChEBI" id="CHEBI:30616"/>
        <dbReference type="ChEBI" id="CHEBI:57865"/>
        <dbReference type="ChEBI" id="CHEBI:456216"/>
        <dbReference type="EC" id="2.7.1.48"/>
    </reaction>
</comment>
<dbReference type="GO" id="GO:0043771">
    <property type="term" value="F:cytidine kinase activity"/>
    <property type="evidence" value="ECO:0007669"/>
    <property type="project" value="RHEA"/>
</dbReference>
<comment type="pathway">
    <text evidence="3 16 17">Pyrimidine metabolism; CTP biosynthesis via salvage pathway; CTP from cytidine: step 1/3.</text>
</comment>
<dbReference type="GO" id="GO:0044211">
    <property type="term" value="P:CTP salvage"/>
    <property type="evidence" value="ECO:0007669"/>
    <property type="project" value="UniProtKB-UniRule"/>
</dbReference>
<dbReference type="EMBL" id="PFSC01000197">
    <property type="protein sequence ID" value="PJC30064.1"/>
    <property type="molecule type" value="Genomic_DNA"/>
</dbReference>
<evidence type="ECO:0000256" key="17">
    <source>
        <dbReference type="RuleBase" id="RU003825"/>
    </source>
</evidence>
<comment type="catalytic activity">
    <reaction evidence="14 17">
        <text>cytidine + ATP = CMP + ADP + H(+)</text>
        <dbReference type="Rhea" id="RHEA:24674"/>
        <dbReference type="ChEBI" id="CHEBI:15378"/>
        <dbReference type="ChEBI" id="CHEBI:17562"/>
        <dbReference type="ChEBI" id="CHEBI:30616"/>
        <dbReference type="ChEBI" id="CHEBI:60377"/>
        <dbReference type="ChEBI" id="CHEBI:456216"/>
        <dbReference type="EC" id="2.7.1.48"/>
    </reaction>
</comment>
<evidence type="ECO:0000256" key="6">
    <source>
        <dbReference type="ARBA" id="ARBA00021478"/>
    </source>
</evidence>
<dbReference type="SUPFAM" id="SSF52540">
    <property type="entry name" value="P-loop containing nucleoside triphosphate hydrolases"/>
    <property type="match status" value="1"/>
</dbReference>
<dbReference type="PANTHER" id="PTHR10285">
    <property type="entry name" value="URIDINE KINASE"/>
    <property type="match status" value="1"/>
</dbReference>
<dbReference type="HAMAP" id="MF_00551">
    <property type="entry name" value="Uridine_kinase"/>
    <property type="match status" value="1"/>
</dbReference>
<evidence type="ECO:0000256" key="2">
    <source>
        <dbReference type="ARBA" id="ARBA00004690"/>
    </source>
</evidence>
<gene>
    <name evidence="16" type="primary">udk</name>
    <name evidence="19" type="ORF">CO051_07525</name>
</gene>
<keyword evidence="9 16" id="KW-0547">Nucleotide-binding</keyword>
<evidence type="ECO:0000256" key="13">
    <source>
        <dbReference type="ARBA" id="ARBA00031452"/>
    </source>
</evidence>
<evidence type="ECO:0000256" key="11">
    <source>
        <dbReference type="ARBA" id="ARBA00022840"/>
    </source>
</evidence>
<evidence type="ECO:0000256" key="14">
    <source>
        <dbReference type="ARBA" id="ARBA00047436"/>
    </source>
</evidence>
<feature type="binding site" evidence="16">
    <location>
        <begin position="12"/>
        <end position="19"/>
    </location>
    <ligand>
        <name>ATP</name>
        <dbReference type="ChEBI" id="CHEBI:30616"/>
    </ligand>
</feature>
<dbReference type="AlphaFoldDB" id="A0A2M8EW20"/>
<evidence type="ECO:0000256" key="3">
    <source>
        <dbReference type="ARBA" id="ARBA00004784"/>
    </source>
</evidence>
<dbReference type="GO" id="GO:0004849">
    <property type="term" value="F:uridine kinase activity"/>
    <property type="evidence" value="ECO:0007669"/>
    <property type="project" value="UniProtKB-UniRule"/>
</dbReference>
<accession>A0A2M8EW20</accession>
<evidence type="ECO:0000256" key="8">
    <source>
        <dbReference type="ARBA" id="ARBA00022679"/>
    </source>
</evidence>
<dbReference type="UniPathway" id="UPA00574">
    <property type="reaction ID" value="UER00637"/>
</dbReference>
<dbReference type="Proteomes" id="UP000231383">
    <property type="component" value="Unassembled WGS sequence"/>
</dbReference>
<comment type="similarity">
    <text evidence="4 16 17">Belongs to the uridine kinase family.</text>
</comment>
<dbReference type="CDD" id="cd02023">
    <property type="entry name" value="UMPK"/>
    <property type="match status" value="1"/>
</dbReference>
<evidence type="ECO:0000256" key="4">
    <source>
        <dbReference type="ARBA" id="ARBA00005408"/>
    </source>
</evidence>
<comment type="pathway">
    <text evidence="2 16 17">Pyrimidine metabolism; UMP biosynthesis via salvage pathway; UMP from uridine: step 1/1.</text>
</comment>
<evidence type="ECO:0000256" key="7">
    <source>
        <dbReference type="ARBA" id="ARBA00022490"/>
    </source>
</evidence>
<dbReference type="PRINTS" id="PR00988">
    <property type="entry name" value="URIDINKINASE"/>
</dbReference>
<dbReference type="GO" id="GO:0005737">
    <property type="term" value="C:cytoplasm"/>
    <property type="evidence" value="ECO:0007669"/>
    <property type="project" value="UniProtKB-SubCell"/>
</dbReference>
<dbReference type="InterPro" id="IPR027417">
    <property type="entry name" value="P-loop_NTPase"/>
</dbReference>
<dbReference type="GO" id="GO:0044206">
    <property type="term" value="P:UMP salvage"/>
    <property type="evidence" value="ECO:0007669"/>
    <property type="project" value="UniProtKB-UniRule"/>
</dbReference>
<evidence type="ECO:0000256" key="9">
    <source>
        <dbReference type="ARBA" id="ARBA00022741"/>
    </source>
</evidence>
<dbReference type="UniPathway" id="UPA00579">
    <property type="reaction ID" value="UER00640"/>
</dbReference>
<proteinExistence type="inferred from homology"/>
<evidence type="ECO:0000256" key="1">
    <source>
        <dbReference type="ARBA" id="ARBA00004496"/>
    </source>
</evidence>